<dbReference type="InterPro" id="IPR023100">
    <property type="entry name" value="D-aminoacylase_insert_dom_sf"/>
</dbReference>
<dbReference type="Gene3D" id="3.30.1490.130">
    <property type="entry name" value="D-aminoacylase. Domain 3"/>
    <property type="match status" value="1"/>
</dbReference>
<dbReference type="PANTHER" id="PTHR11647">
    <property type="entry name" value="HYDRANTOINASE/DIHYDROPYRIMIDINASE FAMILY MEMBER"/>
    <property type="match status" value="1"/>
</dbReference>
<dbReference type="InterPro" id="IPR013108">
    <property type="entry name" value="Amidohydro_3"/>
</dbReference>
<dbReference type="GO" id="GO:0016811">
    <property type="term" value="F:hydrolase activity, acting on carbon-nitrogen (but not peptide) bonds, in linear amides"/>
    <property type="evidence" value="ECO:0007669"/>
    <property type="project" value="InterPro"/>
</dbReference>
<dbReference type="SUPFAM" id="SSF51338">
    <property type="entry name" value="Composite domain of metallo-dependent hydrolases"/>
    <property type="match status" value="1"/>
</dbReference>
<evidence type="ECO:0000313" key="3">
    <source>
        <dbReference type="EMBL" id="MBC5994495.1"/>
    </source>
</evidence>
<dbReference type="SUPFAM" id="SSF51556">
    <property type="entry name" value="Metallo-dependent hydrolases"/>
    <property type="match status" value="1"/>
</dbReference>
<comment type="caution">
    <text evidence="3">The sequence shown here is derived from an EMBL/GenBank/DDBJ whole genome shotgun (WGS) entry which is preliminary data.</text>
</comment>
<feature type="signal peptide" evidence="1">
    <location>
        <begin position="1"/>
        <end position="27"/>
    </location>
</feature>
<sequence length="515" mass="56626">MTRLYRTANKVAAFALLATAFSSCLNSKNQEQVQYDLLVEKAMIVDGTGEASYTANLLISGDSIAKIDRDTTAKYTATRTINARGLVLTPGFIDPHAHGNPLQTPELRNFLAMGVTTIFLGQDGFSPEQADLSLWMDSVTQKRPAVNVGMFVGHNTLRMLSGTKYDSVPSATNMAAMEKLLADAMESGSFGMTTGLEYNPGYYARPAELNSLAKVVGAKNGMIMSHMRNEDDKFVEASIRELLEQGKYCPVHVSHIKVVYGKGKARAQEILQLLDSARTSGTNVTADFYPYTASYTTIGILFPDWAKQPNDYSQVLKSRRNELATYLRNRVNLRNGPEATLIGSGPYKGKTLAQLSKEMNKPFEEILLDDIGPYGADGAYFIMNEALQEEFLKNPYVMICTDGSPTMSHPRSYGAFAKIIETYVVQKQLLTLPEAVRKMTGLPALTIGVYKRGLIKPGYKADILLFDPAAVKENATFDKPNQLASGFQFILVNGQVVKEGDKFSEGRMGVVLKKQ</sequence>
<dbReference type="AlphaFoldDB" id="A0A923SPU5"/>
<evidence type="ECO:0000256" key="1">
    <source>
        <dbReference type="SAM" id="SignalP"/>
    </source>
</evidence>
<dbReference type="InterPro" id="IPR011059">
    <property type="entry name" value="Metal-dep_hydrolase_composite"/>
</dbReference>
<feature type="domain" description="Amidohydrolase 3" evidence="2">
    <location>
        <begin position="397"/>
        <end position="497"/>
    </location>
</feature>
<dbReference type="Gene3D" id="2.30.40.10">
    <property type="entry name" value="Urease, subunit C, domain 1"/>
    <property type="match status" value="1"/>
</dbReference>
<dbReference type="EMBL" id="JACRVF010000005">
    <property type="protein sequence ID" value="MBC5994495.1"/>
    <property type="molecule type" value="Genomic_DNA"/>
</dbReference>
<dbReference type="Gene3D" id="3.20.20.140">
    <property type="entry name" value="Metal-dependent hydrolases"/>
    <property type="match status" value="1"/>
</dbReference>
<accession>A0A923SPU5</accession>
<name>A0A923SPU5_9BACT</name>
<gene>
    <name evidence="3" type="ORF">H8S84_16750</name>
</gene>
<reference evidence="3" key="1">
    <citation type="submission" date="2020-08" db="EMBL/GenBank/DDBJ databases">
        <title>Pontibacter sp. SD6 16S ribosomal RNA gene Genome sequencing and assembly.</title>
        <authorList>
            <person name="Kang M."/>
        </authorList>
    </citation>
    <scope>NUCLEOTIDE SEQUENCE</scope>
    <source>
        <strain evidence="3">SD6</strain>
    </source>
</reference>
<protein>
    <submittedName>
        <fullName evidence="3">Amidohydrolase family protein</fullName>
    </submittedName>
</protein>
<keyword evidence="1" id="KW-0732">Signal</keyword>
<dbReference type="GO" id="GO:0005829">
    <property type="term" value="C:cytosol"/>
    <property type="evidence" value="ECO:0007669"/>
    <property type="project" value="TreeGrafter"/>
</dbReference>
<feature type="chain" id="PRO_5037541041" evidence="1">
    <location>
        <begin position="28"/>
        <end position="515"/>
    </location>
</feature>
<keyword evidence="4" id="KW-1185">Reference proteome</keyword>
<evidence type="ECO:0000259" key="2">
    <source>
        <dbReference type="Pfam" id="PF07969"/>
    </source>
</evidence>
<dbReference type="InterPro" id="IPR050378">
    <property type="entry name" value="Metallo-dep_Hydrolases_sf"/>
</dbReference>
<dbReference type="InterPro" id="IPR032466">
    <property type="entry name" value="Metal_Hydrolase"/>
</dbReference>
<evidence type="ECO:0000313" key="4">
    <source>
        <dbReference type="Proteomes" id="UP000603640"/>
    </source>
</evidence>
<dbReference type="Pfam" id="PF07969">
    <property type="entry name" value="Amidohydro_3"/>
    <property type="match status" value="1"/>
</dbReference>
<dbReference type="RefSeq" id="WP_187068513.1">
    <property type="nucleotide sequence ID" value="NZ_JACRVF010000005.1"/>
</dbReference>
<dbReference type="Proteomes" id="UP000603640">
    <property type="component" value="Unassembled WGS sequence"/>
</dbReference>
<dbReference type="PANTHER" id="PTHR11647:SF1">
    <property type="entry name" value="COLLAPSIN RESPONSE MEDIATOR PROTEIN"/>
    <property type="match status" value="1"/>
</dbReference>
<organism evidence="3 4">
    <name type="scientific">Pontibacter cellulosilyticus</name>
    <dbReference type="NCBI Taxonomy" id="1720253"/>
    <lineage>
        <taxon>Bacteria</taxon>
        <taxon>Pseudomonadati</taxon>
        <taxon>Bacteroidota</taxon>
        <taxon>Cytophagia</taxon>
        <taxon>Cytophagales</taxon>
        <taxon>Hymenobacteraceae</taxon>
        <taxon>Pontibacter</taxon>
    </lineage>
</organism>
<dbReference type="GO" id="GO:0016812">
    <property type="term" value="F:hydrolase activity, acting on carbon-nitrogen (but not peptide) bonds, in cyclic amides"/>
    <property type="evidence" value="ECO:0007669"/>
    <property type="project" value="TreeGrafter"/>
</dbReference>
<proteinExistence type="predicted"/>
<dbReference type="PROSITE" id="PS51257">
    <property type="entry name" value="PROKAR_LIPOPROTEIN"/>
    <property type="match status" value="1"/>
</dbReference>